<feature type="chain" id="PRO_5041307765" evidence="1">
    <location>
        <begin position="19"/>
        <end position="276"/>
    </location>
</feature>
<dbReference type="Proteomes" id="UP001174997">
    <property type="component" value="Unassembled WGS sequence"/>
</dbReference>
<organism evidence="2 3">
    <name type="scientific">Cercophora samala</name>
    <dbReference type="NCBI Taxonomy" id="330535"/>
    <lineage>
        <taxon>Eukaryota</taxon>
        <taxon>Fungi</taxon>
        <taxon>Dikarya</taxon>
        <taxon>Ascomycota</taxon>
        <taxon>Pezizomycotina</taxon>
        <taxon>Sordariomycetes</taxon>
        <taxon>Sordariomycetidae</taxon>
        <taxon>Sordariales</taxon>
        <taxon>Lasiosphaeriaceae</taxon>
        <taxon>Cercophora</taxon>
    </lineage>
</organism>
<evidence type="ECO:0000313" key="3">
    <source>
        <dbReference type="Proteomes" id="UP001174997"/>
    </source>
</evidence>
<name>A0AA39ZAZ8_9PEZI</name>
<evidence type="ECO:0000313" key="2">
    <source>
        <dbReference type="EMBL" id="KAK0667067.1"/>
    </source>
</evidence>
<dbReference type="Pfam" id="PF05630">
    <property type="entry name" value="NPP1"/>
    <property type="match status" value="1"/>
</dbReference>
<dbReference type="AlphaFoldDB" id="A0AA39ZAZ8"/>
<evidence type="ECO:0000256" key="1">
    <source>
        <dbReference type="SAM" id="SignalP"/>
    </source>
</evidence>
<gene>
    <name evidence="2" type="ORF">QBC41DRAFT_366403</name>
</gene>
<dbReference type="InterPro" id="IPR008701">
    <property type="entry name" value="NPP1"/>
</dbReference>
<reference evidence="2" key="1">
    <citation type="submission" date="2023-06" db="EMBL/GenBank/DDBJ databases">
        <title>Genome-scale phylogeny and comparative genomics of the fungal order Sordariales.</title>
        <authorList>
            <consortium name="Lawrence Berkeley National Laboratory"/>
            <person name="Hensen N."/>
            <person name="Bonometti L."/>
            <person name="Westerberg I."/>
            <person name="Brannstrom I.O."/>
            <person name="Guillou S."/>
            <person name="Cros-Aarteil S."/>
            <person name="Calhoun S."/>
            <person name="Haridas S."/>
            <person name="Kuo A."/>
            <person name="Mondo S."/>
            <person name="Pangilinan J."/>
            <person name="Riley R."/>
            <person name="Labutti K."/>
            <person name="Andreopoulos B."/>
            <person name="Lipzen A."/>
            <person name="Chen C."/>
            <person name="Yanf M."/>
            <person name="Daum C."/>
            <person name="Ng V."/>
            <person name="Clum A."/>
            <person name="Steindorff A."/>
            <person name="Ohm R."/>
            <person name="Martin F."/>
            <person name="Silar P."/>
            <person name="Natvig D."/>
            <person name="Lalanne C."/>
            <person name="Gautier V."/>
            <person name="Ament-Velasquez S.L."/>
            <person name="Kruys A."/>
            <person name="Hutchinson M.I."/>
            <person name="Powell A.J."/>
            <person name="Barry K."/>
            <person name="Miller A.N."/>
            <person name="Grigoriev I.V."/>
            <person name="Debuchy R."/>
            <person name="Gladieux P."/>
            <person name="Thoren M.H."/>
            <person name="Johannesson H."/>
        </authorList>
    </citation>
    <scope>NUCLEOTIDE SEQUENCE</scope>
    <source>
        <strain evidence="2">CBS 307.81</strain>
    </source>
</reference>
<dbReference type="PANTHER" id="PTHR33657:SF6">
    <property type="entry name" value="SECRETED PROTEIN"/>
    <property type="match status" value="1"/>
</dbReference>
<feature type="signal peptide" evidence="1">
    <location>
        <begin position="1"/>
        <end position="18"/>
    </location>
</feature>
<proteinExistence type="predicted"/>
<sequence length="276" mass="30902">MQLLSTLALLGSVLTAFANPLPSPGLVGEFNNDHDITPNGTVLVSRDIRGSIPIGAHAMEHRFQPVIDFDKDGCYYTSAVDRSSNLNPGLGTGGCPHHNCRELNRLENNNVYSRRRCNNGWCAIMYEYYFEKDLWACGSGHRHEWENIIVFVQNDRPRRVSGARHGKHDRATNSFRVKDDTRVKMVYHKEGAGTHNFRTASAGDDKIENHTGQWFLGRLVGWNNWPSVAMRNKVLDGKNWSKDGGIRPKLGDRDFADNLRQAAGNSVPGFNPNVDG</sequence>
<keyword evidence="1" id="KW-0732">Signal</keyword>
<keyword evidence="3" id="KW-1185">Reference proteome</keyword>
<accession>A0AA39ZAZ8</accession>
<dbReference type="EMBL" id="JAULSY010000077">
    <property type="protein sequence ID" value="KAK0667067.1"/>
    <property type="molecule type" value="Genomic_DNA"/>
</dbReference>
<protein>
    <submittedName>
        <fullName evidence="2">Necrosis inducing protein-domain-containing protein</fullName>
    </submittedName>
</protein>
<dbReference type="PANTHER" id="PTHR33657">
    <property type="entry name" value="DOMAIN PROTEIN, PUTATIVE (AFU_ORTHOLOGUE AFUA_5G00600)-RELATED"/>
    <property type="match status" value="1"/>
</dbReference>
<comment type="caution">
    <text evidence="2">The sequence shown here is derived from an EMBL/GenBank/DDBJ whole genome shotgun (WGS) entry which is preliminary data.</text>
</comment>